<organism evidence="2 3">
    <name type="scientific">Trifolium pratense</name>
    <name type="common">Red clover</name>
    <dbReference type="NCBI Taxonomy" id="57577"/>
    <lineage>
        <taxon>Eukaryota</taxon>
        <taxon>Viridiplantae</taxon>
        <taxon>Streptophyta</taxon>
        <taxon>Embryophyta</taxon>
        <taxon>Tracheophyta</taxon>
        <taxon>Spermatophyta</taxon>
        <taxon>Magnoliopsida</taxon>
        <taxon>eudicotyledons</taxon>
        <taxon>Gunneridae</taxon>
        <taxon>Pentapetalae</taxon>
        <taxon>rosids</taxon>
        <taxon>fabids</taxon>
        <taxon>Fabales</taxon>
        <taxon>Fabaceae</taxon>
        <taxon>Papilionoideae</taxon>
        <taxon>50 kb inversion clade</taxon>
        <taxon>NPAAA clade</taxon>
        <taxon>Hologalegina</taxon>
        <taxon>IRL clade</taxon>
        <taxon>Trifolieae</taxon>
        <taxon>Trifolium</taxon>
    </lineage>
</organism>
<name>A0A2K3JUE6_TRIPR</name>
<evidence type="ECO:0000259" key="1">
    <source>
        <dbReference type="Pfam" id="PF14111"/>
    </source>
</evidence>
<dbReference type="PANTHER" id="PTHR31286">
    <property type="entry name" value="GLYCINE-RICH CELL WALL STRUCTURAL PROTEIN 1.8-LIKE"/>
    <property type="match status" value="1"/>
</dbReference>
<feature type="domain" description="DUF4283" evidence="1">
    <location>
        <begin position="4"/>
        <end position="48"/>
    </location>
</feature>
<dbReference type="PANTHER" id="PTHR31286:SF171">
    <property type="entry name" value="CCHC-TYPE DOMAIN-CONTAINING PROTEIN"/>
    <property type="match status" value="1"/>
</dbReference>
<sequence length="111" mass="12718">MDMIDIGNGFFMVKFDLEVDREKVISGGPWMIYDRCVAIRPWTTDFISSQVQINKTLVWIRFPSLGMEYYDESLLLALATAVGRPIKVDLHTLDASRGKFARVCIEIDLDK</sequence>
<gene>
    <name evidence="2" type="ORF">L195_g058784</name>
</gene>
<comment type="caution">
    <text evidence="2">The sequence shown here is derived from an EMBL/GenBank/DDBJ whole genome shotgun (WGS) entry which is preliminary data.</text>
</comment>
<dbReference type="AlphaFoldDB" id="A0A2K3JUE6"/>
<evidence type="ECO:0000313" key="2">
    <source>
        <dbReference type="EMBL" id="PNX57618.1"/>
    </source>
</evidence>
<proteinExistence type="predicted"/>
<protein>
    <recommendedName>
        <fullName evidence="1">DUF4283 domain-containing protein</fullName>
    </recommendedName>
</protein>
<dbReference type="InterPro" id="IPR040256">
    <property type="entry name" value="At4g02000-like"/>
</dbReference>
<evidence type="ECO:0000313" key="3">
    <source>
        <dbReference type="Proteomes" id="UP000236291"/>
    </source>
</evidence>
<dbReference type="Proteomes" id="UP000236291">
    <property type="component" value="Unassembled WGS sequence"/>
</dbReference>
<dbReference type="STRING" id="57577.A0A2K3JUE6"/>
<reference evidence="2 3" key="1">
    <citation type="journal article" date="2014" name="Am. J. Bot.">
        <title>Genome assembly and annotation for red clover (Trifolium pratense; Fabaceae).</title>
        <authorList>
            <person name="Istvanek J."/>
            <person name="Jaros M."/>
            <person name="Krenek A."/>
            <person name="Repkova J."/>
        </authorList>
    </citation>
    <scope>NUCLEOTIDE SEQUENCE [LARGE SCALE GENOMIC DNA]</scope>
    <source>
        <strain evidence="3">cv. Tatra</strain>
        <tissue evidence="2">Young leaves</tissue>
    </source>
</reference>
<dbReference type="Pfam" id="PF14111">
    <property type="entry name" value="DUF4283"/>
    <property type="match status" value="1"/>
</dbReference>
<reference evidence="2 3" key="2">
    <citation type="journal article" date="2017" name="Front. Plant Sci.">
        <title>Gene Classification and Mining of Molecular Markers Useful in Red Clover (Trifolium pratense) Breeding.</title>
        <authorList>
            <person name="Istvanek J."/>
            <person name="Dluhosova J."/>
            <person name="Dluhos P."/>
            <person name="Patkova L."/>
            <person name="Nedelnik J."/>
            <person name="Repkova J."/>
        </authorList>
    </citation>
    <scope>NUCLEOTIDE SEQUENCE [LARGE SCALE GENOMIC DNA]</scope>
    <source>
        <strain evidence="3">cv. Tatra</strain>
        <tissue evidence="2">Young leaves</tissue>
    </source>
</reference>
<accession>A0A2K3JUE6</accession>
<dbReference type="InterPro" id="IPR025558">
    <property type="entry name" value="DUF4283"/>
</dbReference>
<dbReference type="EMBL" id="ASHM01124315">
    <property type="protein sequence ID" value="PNX57618.1"/>
    <property type="molecule type" value="Genomic_DNA"/>
</dbReference>